<dbReference type="Pfam" id="PF08766">
    <property type="entry name" value="DEK_C"/>
    <property type="match status" value="1"/>
</dbReference>
<dbReference type="InterPro" id="IPR044198">
    <property type="entry name" value="DEK"/>
</dbReference>
<proteinExistence type="predicted"/>
<feature type="compositionally biased region" description="Basic residues" evidence="7">
    <location>
        <begin position="40"/>
        <end position="59"/>
    </location>
</feature>
<keyword evidence="3" id="KW-0805">Transcription regulation</keyword>
<evidence type="ECO:0000259" key="8">
    <source>
        <dbReference type="PROSITE" id="PS51998"/>
    </source>
</evidence>
<dbReference type="AlphaFoldDB" id="A0AAV7FZ07"/>
<evidence type="ECO:0000313" key="10">
    <source>
        <dbReference type="Proteomes" id="UP000775213"/>
    </source>
</evidence>
<feature type="compositionally biased region" description="Basic residues" evidence="7">
    <location>
        <begin position="255"/>
        <end position="265"/>
    </location>
</feature>
<feature type="compositionally biased region" description="Basic and acidic residues" evidence="7">
    <location>
        <begin position="231"/>
        <end position="254"/>
    </location>
</feature>
<evidence type="ECO:0000256" key="7">
    <source>
        <dbReference type="SAM" id="MobiDB-lite"/>
    </source>
</evidence>
<dbReference type="GO" id="GO:2000779">
    <property type="term" value="P:regulation of double-strand break repair"/>
    <property type="evidence" value="ECO:0007669"/>
    <property type="project" value="TreeGrafter"/>
</dbReference>
<dbReference type="PANTHER" id="PTHR13468">
    <property type="entry name" value="DEK PROTEIN"/>
    <property type="match status" value="1"/>
</dbReference>
<dbReference type="PANTHER" id="PTHR13468:SF1">
    <property type="entry name" value="PROTEIN DEK"/>
    <property type="match status" value="1"/>
</dbReference>
<dbReference type="GO" id="GO:0042393">
    <property type="term" value="F:histone binding"/>
    <property type="evidence" value="ECO:0007669"/>
    <property type="project" value="TreeGrafter"/>
</dbReference>
<feature type="compositionally biased region" description="Basic and acidic residues" evidence="7">
    <location>
        <begin position="285"/>
        <end position="313"/>
    </location>
</feature>
<feature type="region of interest" description="Disordered" evidence="7">
    <location>
        <begin position="1"/>
        <end position="81"/>
    </location>
</feature>
<feature type="region of interest" description="Disordered" evidence="7">
    <location>
        <begin position="213"/>
        <end position="495"/>
    </location>
</feature>
<accession>A0AAV7FZ07</accession>
<dbReference type="PROSITE" id="PS51998">
    <property type="entry name" value="DEK_C"/>
    <property type="match status" value="1"/>
</dbReference>
<evidence type="ECO:0000256" key="3">
    <source>
        <dbReference type="ARBA" id="ARBA00023015"/>
    </source>
</evidence>
<dbReference type="SUPFAM" id="SSF109715">
    <property type="entry name" value="DEK C-terminal domain"/>
    <property type="match status" value="1"/>
</dbReference>
<feature type="compositionally biased region" description="Basic and acidic residues" evidence="7">
    <location>
        <begin position="359"/>
        <end position="373"/>
    </location>
</feature>
<keyword evidence="10" id="KW-1185">Reference proteome</keyword>
<feature type="domain" description="DEK-C" evidence="8">
    <location>
        <begin position="495"/>
        <end position="550"/>
    </location>
</feature>
<evidence type="ECO:0000256" key="6">
    <source>
        <dbReference type="ARBA" id="ARBA00023242"/>
    </source>
</evidence>
<reference evidence="9 10" key="1">
    <citation type="journal article" date="2021" name="Hortic Res">
        <title>Chromosome-scale assembly of the Dendrobium chrysotoxum genome enhances the understanding of orchid evolution.</title>
        <authorList>
            <person name="Zhang Y."/>
            <person name="Zhang G.Q."/>
            <person name="Zhang D."/>
            <person name="Liu X.D."/>
            <person name="Xu X.Y."/>
            <person name="Sun W.H."/>
            <person name="Yu X."/>
            <person name="Zhu X."/>
            <person name="Wang Z.W."/>
            <person name="Zhao X."/>
            <person name="Zhong W.Y."/>
            <person name="Chen H."/>
            <person name="Yin W.L."/>
            <person name="Huang T."/>
            <person name="Niu S.C."/>
            <person name="Liu Z.J."/>
        </authorList>
    </citation>
    <scope>NUCLEOTIDE SEQUENCE [LARGE SCALE GENOMIC DNA]</scope>
    <source>
        <strain evidence="9">Lindl</strain>
    </source>
</reference>
<dbReference type="InterPro" id="IPR014876">
    <property type="entry name" value="DEK_C"/>
</dbReference>
<sequence length="606" mass="67733">MASPDQDASKDSAKNQSSAFGEEEGTPEGESTPVGEQLTQKKRGKKRKREEKEGKRKKAAQTATPLERPSRERKSVVRYSATASRSISATKALKIQQGPGEMLKDIPNVTFKLSKRKSDESLRLLHKILFGRKANVHFLKRNILQFSGFVWSQNEEKEKSKVREKLNKCNKERLLDFCDLLDVYTLKVTTKKEEISAKLLEFLESPHATREVLLSEKDTKGKKRRRVAKGTQERPLEEASSDKENTRPKNDKKHEAKKARKKLAKGYKEDQGKGGGSIDINDESEDKKDDAEETAEHSNSETEDENNGHKVPESTKTLSDGEKMDEDEEPKSKEKSPSVRKVSRAKSKKGSSSAASKKVGAEDEAKVSSESKTSKGGKSISKTEKKKSTTKKQSKDNSTGKAPQKKGEADSGSGLSHRSKKVKEKGKSNARTVSKDKPENKKQIEKAASKDVNENKKKITKNASKDMKENKKQIAKTPSKNVAKNKGKPVDDFDEPSTEQLHAVVGEILKEVDFNVATLADIIRQLGAHFNTDLMHRKTEIKGILEEVINNMSDDEDDEDDDDRDLKRFPRENFPLSCNGDLEHSSSFTYSTVSPISFLTASIIWL</sequence>
<gene>
    <name evidence="9" type="ORF">IEQ34_022493</name>
</gene>
<keyword evidence="6" id="KW-0539">Nucleus</keyword>
<comment type="subcellular location">
    <subcellularLocation>
        <location evidence="1">Nucleus</location>
        <location evidence="1">Nucleolus</location>
    </subcellularLocation>
</comment>
<evidence type="ECO:0000256" key="4">
    <source>
        <dbReference type="ARBA" id="ARBA00023125"/>
    </source>
</evidence>
<dbReference type="GO" id="GO:0006325">
    <property type="term" value="P:chromatin organization"/>
    <property type="evidence" value="ECO:0007669"/>
    <property type="project" value="UniProtKB-KW"/>
</dbReference>
<dbReference type="Proteomes" id="UP000775213">
    <property type="component" value="Unassembled WGS sequence"/>
</dbReference>
<evidence type="ECO:0000313" key="9">
    <source>
        <dbReference type="EMBL" id="KAH0448693.1"/>
    </source>
</evidence>
<evidence type="ECO:0000256" key="2">
    <source>
        <dbReference type="ARBA" id="ARBA00022853"/>
    </source>
</evidence>
<name>A0AAV7FZ07_DENCH</name>
<feature type="compositionally biased region" description="Basic and acidic residues" evidence="7">
    <location>
        <begin position="433"/>
        <end position="472"/>
    </location>
</feature>
<evidence type="ECO:0000256" key="5">
    <source>
        <dbReference type="ARBA" id="ARBA00023163"/>
    </source>
</evidence>
<organism evidence="9 10">
    <name type="scientific">Dendrobium chrysotoxum</name>
    <name type="common">Orchid</name>
    <dbReference type="NCBI Taxonomy" id="161865"/>
    <lineage>
        <taxon>Eukaryota</taxon>
        <taxon>Viridiplantae</taxon>
        <taxon>Streptophyta</taxon>
        <taxon>Embryophyta</taxon>
        <taxon>Tracheophyta</taxon>
        <taxon>Spermatophyta</taxon>
        <taxon>Magnoliopsida</taxon>
        <taxon>Liliopsida</taxon>
        <taxon>Asparagales</taxon>
        <taxon>Orchidaceae</taxon>
        <taxon>Epidendroideae</taxon>
        <taxon>Malaxideae</taxon>
        <taxon>Dendrobiinae</taxon>
        <taxon>Dendrobium</taxon>
    </lineage>
</organism>
<dbReference type="EMBL" id="JAGFBR010000019">
    <property type="protein sequence ID" value="KAH0448693.1"/>
    <property type="molecule type" value="Genomic_DNA"/>
</dbReference>
<evidence type="ECO:0000256" key="1">
    <source>
        <dbReference type="ARBA" id="ARBA00004604"/>
    </source>
</evidence>
<dbReference type="GO" id="GO:0003677">
    <property type="term" value="F:DNA binding"/>
    <property type="evidence" value="ECO:0007669"/>
    <property type="project" value="UniProtKB-KW"/>
</dbReference>
<dbReference type="GO" id="GO:0005730">
    <property type="term" value="C:nucleolus"/>
    <property type="evidence" value="ECO:0007669"/>
    <property type="project" value="UniProtKB-SubCell"/>
</dbReference>
<dbReference type="FunFam" id="1.10.10.60:FF:000220">
    <property type="entry name" value="DEK domain-containing chromatin associated protein"/>
    <property type="match status" value="1"/>
</dbReference>
<keyword evidence="2" id="KW-0156">Chromatin regulator</keyword>
<dbReference type="Gene3D" id="1.10.10.60">
    <property type="entry name" value="Homeodomain-like"/>
    <property type="match status" value="1"/>
</dbReference>
<keyword evidence="5" id="KW-0804">Transcription</keyword>
<keyword evidence="4" id="KW-0238">DNA-binding</keyword>
<protein>
    <recommendedName>
        <fullName evidence="8">DEK-C domain-containing protein</fullName>
    </recommendedName>
</protein>
<comment type="caution">
    <text evidence="9">The sequence shown here is derived from an EMBL/GenBank/DDBJ whole genome shotgun (WGS) entry which is preliminary data.</text>
</comment>